<name>A0A939DAN0_CLOAM</name>
<evidence type="ECO:0000313" key="7">
    <source>
        <dbReference type="Proteomes" id="UP000664545"/>
    </source>
</evidence>
<evidence type="ECO:0000256" key="1">
    <source>
        <dbReference type="ARBA" id="ARBA00009798"/>
    </source>
</evidence>
<reference evidence="6" key="1">
    <citation type="submission" date="2021-02" db="EMBL/GenBank/DDBJ databases">
        <title>Abyssanaerobacter marinus gen.nov., sp., nov, anaerobic bacterium isolated from the Onnuri vent field of Indian Ocean and suggestion of Mogibacteriaceae fam. nov., and proposal of reclassification of ambiguous this family's genus member.</title>
        <authorList>
            <person name="Kim Y.J."/>
            <person name="Yang J.-A."/>
        </authorList>
    </citation>
    <scope>NUCLEOTIDE SEQUENCE</scope>
    <source>
        <strain evidence="6">DSM 2634</strain>
    </source>
</reference>
<dbReference type="PIRSF" id="PIRSF006181">
    <property type="entry name" value="EbsC_YbaK"/>
    <property type="match status" value="1"/>
</dbReference>
<sequence>MATIKTNAVRKLDAKKIKHQVYEYEAPEGFLDGVSVAKATGMPVERVYKTLVTQGTSKEHYVCVIPVAEELDLKKAAKHFGEKKIEMIPAKDITVVTGYIKGGCSPIGMKKQFKTAIDKSAENMDQIIVSAGKVGLQMELAVSDLLSAANAELADLIVEKQ</sequence>
<evidence type="ECO:0000256" key="3">
    <source>
        <dbReference type="ARBA" id="ARBA00023239"/>
    </source>
</evidence>
<dbReference type="Proteomes" id="UP000664545">
    <property type="component" value="Unassembled WGS sequence"/>
</dbReference>
<dbReference type="InterPro" id="IPR007214">
    <property type="entry name" value="YbaK/aa-tRNA-synth-assoc-dom"/>
</dbReference>
<dbReference type="EMBL" id="JAFJZZ010000010">
    <property type="protein sequence ID" value="MBN7774484.1"/>
    <property type="molecule type" value="Genomic_DNA"/>
</dbReference>
<organism evidence="6 7">
    <name type="scientific">Clostridium aminobutyricum</name>
    <dbReference type="NCBI Taxonomy" id="33953"/>
    <lineage>
        <taxon>Bacteria</taxon>
        <taxon>Bacillati</taxon>
        <taxon>Bacillota</taxon>
        <taxon>Clostridia</taxon>
        <taxon>Eubacteriales</taxon>
        <taxon>Clostridiaceae</taxon>
        <taxon>Clostridium</taxon>
    </lineage>
</organism>
<dbReference type="InterPro" id="IPR004369">
    <property type="entry name" value="Prolyl-tRNA_editing_YbaK/EbsC"/>
</dbReference>
<keyword evidence="2 4" id="KW-0648">Protein biosynthesis</keyword>
<comment type="similarity">
    <text evidence="1 4">Belongs to the prolyl-tRNA editing family. YbaK/EbsC subfamily.</text>
</comment>
<dbReference type="PANTHER" id="PTHR30411">
    <property type="entry name" value="CYTOPLASMIC PROTEIN"/>
    <property type="match status" value="1"/>
</dbReference>
<dbReference type="RefSeq" id="WP_206583327.1">
    <property type="nucleotide sequence ID" value="NZ_JAFJZZ010000010.1"/>
</dbReference>
<proteinExistence type="inferred from homology"/>
<evidence type="ECO:0000256" key="4">
    <source>
        <dbReference type="PIRNR" id="PIRNR006181"/>
    </source>
</evidence>
<gene>
    <name evidence="6" type="primary">ybaK</name>
    <name evidence="6" type="ORF">JYB65_14045</name>
</gene>
<dbReference type="GO" id="GO:0006412">
    <property type="term" value="P:translation"/>
    <property type="evidence" value="ECO:0007669"/>
    <property type="project" value="UniProtKB-KW"/>
</dbReference>
<evidence type="ECO:0000256" key="2">
    <source>
        <dbReference type="ARBA" id="ARBA00022917"/>
    </source>
</evidence>
<dbReference type="Pfam" id="PF04073">
    <property type="entry name" value="tRNA_edit"/>
    <property type="match status" value="1"/>
</dbReference>
<dbReference type="AlphaFoldDB" id="A0A939DAN0"/>
<dbReference type="Gene3D" id="3.90.960.10">
    <property type="entry name" value="YbaK/aminoacyl-tRNA synthetase-associated domain"/>
    <property type="match status" value="1"/>
</dbReference>
<accession>A0A939DAN0</accession>
<dbReference type="InterPro" id="IPR036754">
    <property type="entry name" value="YbaK/aa-tRNA-synt-asso_dom_sf"/>
</dbReference>
<dbReference type="PANTHER" id="PTHR30411:SF0">
    <property type="entry name" value="CYS-TRNA(PRO)_CYS-TRNA(CYS) DEACYLASE YBAK"/>
    <property type="match status" value="1"/>
</dbReference>
<evidence type="ECO:0000259" key="5">
    <source>
        <dbReference type="Pfam" id="PF04073"/>
    </source>
</evidence>
<dbReference type="SUPFAM" id="SSF55826">
    <property type="entry name" value="YbaK/ProRS associated domain"/>
    <property type="match status" value="1"/>
</dbReference>
<feature type="domain" description="YbaK/aminoacyl-tRNA synthetase-associated" evidence="5">
    <location>
        <begin position="36"/>
        <end position="146"/>
    </location>
</feature>
<comment type="caution">
    <text evidence="6">The sequence shown here is derived from an EMBL/GenBank/DDBJ whole genome shotgun (WGS) entry which is preliminary data.</text>
</comment>
<dbReference type="GO" id="GO:0002161">
    <property type="term" value="F:aminoacyl-tRNA deacylase activity"/>
    <property type="evidence" value="ECO:0007669"/>
    <property type="project" value="InterPro"/>
</dbReference>
<dbReference type="EC" id="4.2.-.-" evidence="4"/>
<keyword evidence="7" id="KW-1185">Reference proteome</keyword>
<dbReference type="GO" id="GO:0016829">
    <property type="term" value="F:lyase activity"/>
    <property type="evidence" value="ECO:0007669"/>
    <property type="project" value="UniProtKB-KW"/>
</dbReference>
<evidence type="ECO:0000313" key="6">
    <source>
        <dbReference type="EMBL" id="MBN7774484.1"/>
    </source>
</evidence>
<protein>
    <recommendedName>
        <fullName evidence="4">Cys-tRNA(Pro)/Cys-tRNA(Cys) deacylase</fullName>
        <ecNumber evidence="4">4.2.-.-</ecNumber>
    </recommendedName>
</protein>
<dbReference type="NCBIfam" id="TIGR00011">
    <property type="entry name" value="YbaK_EbsC"/>
    <property type="match status" value="1"/>
</dbReference>
<dbReference type="CDD" id="cd00002">
    <property type="entry name" value="YbaK_deacylase"/>
    <property type="match status" value="1"/>
</dbReference>
<keyword evidence="3 4" id="KW-0456">Lyase</keyword>